<dbReference type="InterPro" id="IPR005511">
    <property type="entry name" value="SMP-30"/>
</dbReference>
<dbReference type="GO" id="GO:0019853">
    <property type="term" value="P:L-ascorbic acid biosynthetic process"/>
    <property type="evidence" value="ECO:0007669"/>
    <property type="project" value="TreeGrafter"/>
</dbReference>
<evidence type="ECO:0000313" key="6">
    <source>
        <dbReference type="EMBL" id="NEC20302.1"/>
    </source>
</evidence>
<evidence type="ECO:0000313" key="7">
    <source>
        <dbReference type="Proteomes" id="UP000469670"/>
    </source>
</evidence>
<dbReference type="Pfam" id="PF08450">
    <property type="entry name" value="SGL"/>
    <property type="match status" value="1"/>
</dbReference>
<keyword evidence="3" id="KW-0862">Zinc</keyword>
<dbReference type="Gene3D" id="2.120.10.30">
    <property type="entry name" value="TolB, C-terminal domain"/>
    <property type="match status" value="1"/>
</dbReference>
<evidence type="ECO:0000256" key="4">
    <source>
        <dbReference type="SAM" id="MobiDB-lite"/>
    </source>
</evidence>
<dbReference type="EMBL" id="JAAGMP010000853">
    <property type="protein sequence ID" value="NEC20302.1"/>
    <property type="molecule type" value="Genomic_DNA"/>
</dbReference>
<dbReference type="RefSeq" id="WP_164203960.1">
    <property type="nucleotide sequence ID" value="NZ_JAAGMP010000853.1"/>
</dbReference>
<organism evidence="6 7">
    <name type="scientific">Streptomyces parvus</name>
    <dbReference type="NCBI Taxonomy" id="66428"/>
    <lineage>
        <taxon>Bacteria</taxon>
        <taxon>Bacillati</taxon>
        <taxon>Actinomycetota</taxon>
        <taxon>Actinomycetes</taxon>
        <taxon>Kitasatosporales</taxon>
        <taxon>Streptomycetaceae</taxon>
        <taxon>Streptomyces</taxon>
    </lineage>
</organism>
<evidence type="ECO:0000259" key="5">
    <source>
        <dbReference type="Pfam" id="PF08450"/>
    </source>
</evidence>
<feature type="binding site" evidence="3">
    <location>
        <position position="158"/>
    </location>
    <ligand>
        <name>a divalent metal cation</name>
        <dbReference type="ChEBI" id="CHEBI:60240"/>
    </ligand>
</feature>
<feature type="binding site" evidence="3">
    <location>
        <position position="205"/>
    </location>
    <ligand>
        <name>a divalent metal cation</name>
        <dbReference type="ChEBI" id="CHEBI:60240"/>
    </ligand>
</feature>
<dbReference type="GO" id="GO:0005509">
    <property type="term" value="F:calcium ion binding"/>
    <property type="evidence" value="ECO:0007669"/>
    <property type="project" value="TreeGrafter"/>
</dbReference>
<comment type="cofactor">
    <cofactor evidence="3">
        <name>Zn(2+)</name>
        <dbReference type="ChEBI" id="CHEBI:29105"/>
    </cofactor>
    <text evidence="3">Binds 1 divalent metal cation per subunit.</text>
</comment>
<dbReference type="PANTHER" id="PTHR10907">
    <property type="entry name" value="REGUCALCIN"/>
    <property type="match status" value="1"/>
</dbReference>
<feature type="binding site" evidence="3">
    <location>
        <position position="15"/>
    </location>
    <ligand>
        <name>a divalent metal cation</name>
        <dbReference type="ChEBI" id="CHEBI:60240"/>
    </ligand>
</feature>
<dbReference type="PRINTS" id="PR01790">
    <property type="entry name" value="SMP30FAMILY"/>
</dbReference>
<dbReference type="AlphaFoldDB" id="A0A7K3S063"/>
<dbReference type="GO" id="GO:0004341">
    <property type="term" value="F:gluconolactonase activity"/>
    <property type="evidence" value="ECO:0007669"/>
    <property type="project" value="TreeGrafter"/>
</dbReference>
<name>A0A7K3S063_9ACTN</name>
<dbReference type="Proteomes" id="UP000469670">
    <property type="component" value="Unassembled WGS sequence"/>
</dbReference>
<dbReference type="PANTHER" id="PTHR10907:SF47">
    <property type="entry name" value="REGUCALCIN"/>
    <property type="match status" value="1"/>
</dbReference>
<evidence type="ECO:0000256" key="1">
    <source>
        <dbReference type="ARBA" id="ARBA00008853"/>
    </source>
</evidence>
<sequence length="293" mass="30305">MHPIRTSLPRALLGEAPRYDASSSTLSWVDLLAGHLWIAHVRPDAPLHAWLSEPTLLAELPAPLSCAVRAGGDDDWILAVGGAVVRWSPETGPTVLAELEPDAGRTRLNDGAVDAAGRFWVGSMGVRRPLEPLGRLHVLDGCSPARAGVRLEGLLAANGIAWSPDGTITYVVDSGRRLIHRLRTGAASPLEPAGPPLGVPAGTPDGIVVDGEGCLWVALWDGGSVVRLSPEGGGLARVDLPCSRPTACALIGSRLLVTTAQVTGEEGSGRTYAMDVEAGGPPANRASLLPGPG</sequence>
<proteinExistence type="inferred from homology"/>
<reference evidence="6 7" key="1">
    <citation type="submission" date="2020-01" db="EMBL/GenBank/DDBJ databases">
        <title>Insect and environment-associated Actinomycetes.</title>
        <authorList>
            <person name="Currrie C."/>
            <person name="Chevrette M."/>
            <person name="Carlson C."/>
            <person name="Stubbendieck R."/>
            <person name="Wendt-Pienkowski E."/>
        </authorList>
    </citation>
    <scope>NUCLEOTIDE SEQUENCE [LARGE SCALE GENOMIC DNA]</scope>
    <source>
        <strain evidence="6 7">SID7590</strain>
    </source>
</reference>
<comment type="caution">
    <text evidence="6">The sequence shown here is derived from an EMBL/GenBank/DDBJ whole genome shotgun (WGS) entry which is preliminary data.</text>
</comment>
<gene>
    <name evidence="6" type="ORF">G3I50_18930</name>
</gene>
<keyword evidence="3" id="KW-0479">Metal-binding</keyword>
<dbReference type="InterPro" id="IPR011042">
    <property type="entry name" value="6-blade_b-propeller_TolB-like"/>
</dbReference>
<evidence type="ECO:0000256" key="2">
    <source>
        <dbReference type="PIRSR" id="PIRSR605511-1"/>
    </source>
</evidence>
<feature type="region of interest" description="Disordered" evidence="4">
    <location>
        <begin position="271"/>
        <end position="293"/>
    </location>
</feature>
<comment type="similarity">
    <text evidence="1">Belongs to the SMP-30/CGR1 family.</text>
</comment>
<evidence type="ECO:0000256" key="3">
    <source>
        <dbReference type="PIRSR" id="PIRSR605511-2"/>
    </source>
</evidence>
<protein>
    <submittedName>
        <fullName evidence="6">SMP-30/gluconolactonase/LRE family protein</fullName>
    </submittedName>
</protein>
<feature type="active site" description="Proton donor/acceptor" evidence="2">
    <location>
        <position position="205"/>
    </location>
</feature>
<feature type="binding site" evidence="3">
    <location>
        <position position="109"/>
    </location>
    <ligand>
        <name>substrate</name>
    </ligand>
</feature>
<feature type="binding site" evidence="3">
    <location>
        <position position="107"/>
    </location>
    <ligand>
        <name>substrate</name>
    </ligand>
</feature>
<accession>A0A7K3S063</accession>
<dbReference type="InterPro" id="IPR013658">
    <property type="entry name" value="SGL"/>
</dbReference>
<dbReference type="SUPFAM" id="SSF63829">
    <property type="entry name" value="Calcium-dependent phosphotriesterase"/>
    <property type="match status" value="1"/>
</dbReference>
<feature type="domain" description="SMP-30/Gluconolactonase/LRE-like region" evidence="5">
    <location>
        <begin position="13"/>
        <end position="260"/>
    </location>
</feature>